<dbReference type="RefSeq" id="WP_379082498.1">
    <property type="nucleotide sequence ID" value="NZ_JBHULL010000043.1"/>
</dbReference>
<dbReference type="Proteomes" id="UP001597461">
    <property type="component" value="Unassembled WGS sequence"/>
</dbReference>
<evidence type="ECO:0000313" key="1">
    <source>
        <dbReference type="EMBL" id="MFD2584927.1"/>
    </source>
</evidence>
<name>A0ABW5MP60_9SPHI</name>
<keyword evidence="2" id="KW-1185">Reference proteome</keyword>
<protein>
    <submittedName>
        <fullName evidence="1">Uncharacterized protein</fullName>
    </submittedName>
</protein>
<comment type="caution">
    <text evidence="1">The sequence shown here is derived from an EMBL/GenBank/DDBJ whole genome shotgun (WGS) entry which is preliminary data.</text>
</comment>
<proteinExistence type="predicted"/>
<dbReference type="EMBL" id="JBHULL010000043">
    <property type="protein sequence ID" value="MFD2584927.1"/>
    <property type="molecule type" value="Genomic_DNA"/>
</dbReference>
<organism evidence="1 2">
    <name type="scientific">Pedobacter vanadiisoli</name>
    <dbReference type="NCBI Taxonomy" id="1761975"/>
    <lineage>
        <taxon>Bacteria</taxon>
        <taxon>Pseudomonadati</taxon>
        <taxon>Bacteroidota</taxon>
        <taxon>Sphingobacteriia</taxon>
        <taxon>Sphingobacteriales</taxon>
        <taxon>Sphingobacteriaceae</taxon>
        <taxon>Pedobacter</taxon>
    </lineage>
</organism>
<gene>
    <name evidence="1" type="ORF">ACFSR6_20690</name>
</gene>
<accession>A0ABW5MP60</accession>
<reference evidence="2" key="1">
    <citation type="journal article" date="2019" name="Int. J. Syst. Evol. Microbiol.">
        <title>The Global Catalogue of Microorganisms (GCM) 10K type strain sequencing project: providing services to taxonomists for standard genome sequencing and annotation.</title>
        <authorList>
            <consortium name="The Broad Institute Genomics Platform"/>
            <consortium name="The Broad Institute Genome Sequencing Center for Infectious Disease"/>
            <person name="Wu L."/>
            <person name="Ma J."/>
        </authorList>
    </citation>
    <scope>NUCLEOTIDE SEQUENCE [LARGE SCALE GENOMIC DNA]</scope>
    <source>
        <strain evidence="2">KCTC 42866</strain>
    </source>
</reference>
<sequence length="447" mass="50460">MKKSHSQYGKVKFFFFYTFLTCLCINCKTIDGDGANDQVDQCINIKGKRPKGCPILPTIGKVRLYLETSASMNGYFGGNTEYKQIVTDLAVKIDKEISPTSINFISDTIRSFPNNATAFSSHIATTKLAIDKSSQLHEIFKKIALNTKGEDVSIFISDCILSFPNKVVKANPSINKTSASSTLKNNIYSTFIDLKNNKQAASLYAFSSQFFGTYYDYQNVKTKLPGTVRPFYIWVIAKNNILPVFDEKLIRITDFKPEQSLHFGLIDNMVNQYHILTQLGMVGEWALIKSDNKQSDVGIENVKTAKNNPQEFYAAVDLSTLPPYAQKPEYIAKNLKLNQKGCTAAVTVSVKGSADRLKSNKQKTFFAQATHIIKVTIKNIQLENASLQITLPLQYDTWYQNWSTMDDKQVKTLGKKTFAFQYLVNGIMEAYNNTDKNFIDLKFQINQ</sequence>
<evidence type="ECO:0000313" key="2">
    <source>
        <dbReference type="Proteomes" id="UP001597461"/>
    </source>
</evidence>